<evidence type="ECO:0000313" key="2">
    <source>
        <dbReference type="EMBL" id="WYJ80000.1"/>
    </source>
</evidence>
<keyword evidence="1" id="KW-1133">Transmembrane helix</keyword>
<feature type="transmembrane region" description="Helical" evidence="1">
    <location>
        <begin position="200"/>
        <end position="221"/>
    </location>
</feature>
<dbReference type="EMBL" id="CP147250">
    <property type="protein sequence ID" value="WYJ80000.1"/>
    <property type="molecule type" value="Genomic_DNA"/>
</dbReference>
<name>A0ABZ2SY09_9ENTE</name>
<protein>
    <recommendedName>
        <fullName evidence="4">Integral membrane protein</fullName>
    </recommendedName>
</protein>
<feature type="transmembrane region" description="Helical" evidence="1">
    <location>
        <begin position="9"/>
        <end position="32"/>
    </location>
</feature>
<organism evidence="2 3">
    <name type="scientific">Candidatus Enterococcus mangumiae</name>
    <dbReference type="NCBI Taxonomy" id="2230878"/>
    <lineage>
        <taxon>Bacteria</taxon>
        <taxon>Bacillati</taxon>
        <taxon>Bacillota</taxon>
        <taxon>Bacilli</taxon>
        <taxon>Lactobacillales</taxon>
        <taxon>Enterococcaceae</taxon>
        <taxon>Enterococcus</taxon>
    </lineage>
</organism>
<keyword evidence="1" id="KW-0472">Membrane</keyword>
<keyword evidence="1" id="KW-0812">Transmembrane</keyword>
<keyword evidence="3" id="KW-1185">Reference proteome</keyword>
<evidence type="ECO:0000256" key="1">
    <source>
        <dbReference type="SAM" id="Phobius"/>
    </source>
</evidence>
<accession>A0ABZ2SY09</accession>
<dbReference type="RefSeq" id="WP_206855605.1">
    <property type="nucleotide sequence ID" value="NZ_CP147250.1"/>
</dbReference>
<feature type="transmembrane region" description="Helical" evidence="1">
    <location>
        <begin position="169"/>
        <end position="188"/>
    </location>
</feature>
<sequence length="275" mass="31575">MRNNRIIKIIIGFICTVLLFFLSIGGSFYTALANEEFMNEQMKQANYIEKVTREINGRVQSYHQEARVAPEVLADSVSEDLVKKNIEHFVKETYQDGQPELIQVTELEEHIKEMIHTYKTEHDIDIEEGVAGEELALHMIIGIFERSVQPSYLYLFIRGINELREQVHIYAWVIASVSVLIFVGFIYLNPGSIRSRIKKFSFSLVGAGVISLAFAATLYYAQILQIEEQMDSLQDLMRTYLTNFAFVLLFIGGSEILVGGFTWIITKREKKKAKQ</sequence>
<evidence type="ECO:0008006" key="4">
    <source>
        <dbReference type="Google" id="ProtNLM"/>
    </source>
</evidence>
<feature type="transmembrane region" description="Helical" evidence="1">
    <location>
        <begin position="241"/>
        <end position="265"/>
    </location>
</feature>
<proteinExistence type="predicted"/>
<evidence type="ECO:0000313" key="3">
    <source>
        <dbReference type="Proteomes" id="UP000664360"/>
    </source>
</evidence>
<gene>
    <name evidence="2" type="ORF">DOK79_001553</name>
</gene>
<dbReference type="Proteomes" id="UP000664360">
    <property type="component" value="Chromosome"/>
</dbReference>
<reference evidence="2 3" key="1">
    <citation type="submission" date="2024-03" db="EMBL/GenBank/DDBJ databases">
        <title>The Genome Sequence of Enterococcus sp. DIV1094.</title>
        <authorList>
            <consortium name="The Broad Institute Genomics Platform"/>
            <consortium name="The Broad Institute Microbial Omics Core"/>
            <consortium name="The Broad Institute Genomic Center for Infectious Diseases"/>
            <person name="Earl A."/>
            <person name="Manson A."/>
            <person name="Gilmore M."/>
            <person name="Schwartman J."/>
            <person name="Shea T."/>
            <person name="Abouelleil A."/>
            <person name="Cao P."/>
            <person name="Chapman S."/>
            <person name="Cusick C."/>
            <person name="Young S."/>
            <person name="Neafsey D."/>
            <person name="Nusbaum C."/>
            <person name="Birren B."/>
        </authorList>
    </citation>
    <scope>NUCLEOTIDE SEQUENCE [LARGE SCALE GENOMIC DNA]</scope>
    <source>
        <strain evidence="2 3">DIV1094</strain>
    </source>
</reference>